<evidence type="ECO:0000256" key="3">
    <source>
        <dbReference type="ARBA" id="ARBA00022448"/>
    </source>
</evidence>
<dbReference type="PIRSF" id="PIRSF039085">
    <property type="entry name" value="ABC_ATPase_HisP"/>
    <property type="match status" value="1"/>
</dbReference>
<proteinExistence type="inferred from homology"/>
<evidence type="ECO:0000313" key="11">
    <source>
        <dbReference type="Proteomes" id="UP000293142"/>
    </source>
</evidence>
<evidence type="ECO:0000256" key="8">
    <source>
        <dbReference type="ARBA" id="ARBA00023136"/>
    </source>
</evidence>
<dbReference type="InterPro" id="IPR003593">
    <property type="entry name" value="AAA+_ATPase"/>
</dbReference>
<dbReference type="SMART" id="SM00382">
    <property type="entry name" value="AAA"/>
    <property type="match status" value="1"/>
</dbReference>
<keyword evidence="7" id="KW-0029">Amino-acid transport</keyword>
<keyword evidence="11" id="KW-1185">Reference proteome</keyword>
<comment type="similarity">
    <text evidence="2">Belongs to the ABC transporter superfamily.</text>
</comment>
<dbReference type="CDD" id="cd03262">
    <property type="entry name" value="ABC_HisP_GlnQ"/>
    <property type="match status" value="1"/>
</dbReference>
<comment type="subcellular location">
    <subcellularLocation>
        <location evidence="1">Cell membrane</location>
        <topology evidence="1">Peripheral membrane protein</topology>
    </subcellularLocation>
</comment>
<sequence>MTPEGKLGLQPIVKYRNVSKSYGSTQVLNNIDLDIYPGEKVAVIGPSGSGKTTLARMLMTLEQPTSGTIEVNGEMLWHQEFKGRLIPAKEKHLHRVRSNIGMVFQHFNLFPHMTILRNVTEGLIHVQGMSRTEAEERAIEMLDKVGLADKVKEYPSKLSGGQKQRVAIARAVVMRPKVMLFDEATSALDPELVGEVLAVIKDLAAEGDMAMLLITHEMDFAREIADRILFTDGGSIIEQGTPEQIFENPQSPRLQSFLSRFRQNWLMGGMEQVSSSVE</sequence>
<keyword evidence="4" id="KW-1003">Cell membrane</keyword>
<name>A0A4V2J301_9BACL</name>
<reference evidence="10 11" key="1">
    <citation type="submission" date="2019-02" db="EMBL/GenBank/DDBJ databases">
        <title>Paenibacillus sp. nov., isolated from surface-sterilized tissue of Thalictrum simplex L.</title>
        <authorList>
            <person name="Tuo L."/>
        </authorList>
    </citation>
    <scope>NUCLEOTIDE SEQUENCE [LARGE SCALE GENOMIC DNA]</scope>
    <source>
        <strain evidence="10 11">N2SHLJ1</strain>
    </source>
</reference>
<keyword evidence="6 10" id="KW-0067">ATP-binding</keyword>
<evidence type="ECO:0000259" key="9">
    <source>
        <dbReference type="PROSITE" id="PS50893"/>
    </source>
</evidence>
<organism evidence="10 11">
    <name type="scientific">Paenibacillus thalictri</name>
    <dbReference type="NCBI Taxonomy" id="2527873"/>
    <lineage>
        <taxon>Bacteria</taxon>
        <taxon>Bacillati</taxon>
        <taxon>Bacillota</taxon>
        <taxon>Bacilli</taxon>
        <taxon>Bacillales</taxon>
        <taxon>Paenibacillaceae</taxon>
        <taxon>Paenibacillus</taxon>
    </lineage>
</organism>
<keyword evidence="3" id="KW-0813">Transport</keyword>
<dbReference type="AlphaFoldDB" id="A0A4V2J301"/>
<comment type="caution">
    <text evidence="10">The sequence shown here is derived from an EMBL/GenBank/DDBJ whole genome shotgun (WGS) entry which is preliminary data.</text>
</comment>
<dbReference type="InterPro" id="IPR030679">
    <property type="entry name" value="ABC_ATPase_HisP-typ"/>
</dbReference>
<accession>A0A4V2J301</accession>
<evidence type="ECO:0000256" key="4">
    <source>
        <dbReference type="ARBA" id="ARBA00022475"/>
    </source>
</evidence>
<dbReference type="GO" id="GO:0016887">
    <property type="term" value="F:ATP hydrolysis activity"/>
    <property type="evidence" value="ECO:0007669"/>
    <property type="project" value="InterPro"/>
</dbReference>
<dbReference type="SUPFAM" id="SSF52540">
    <property type="entry name" value="P-loop containing nucleoside triphosphate hydrolases"/>
    <property type="match status" value="1"/>
</dbReference>
<evidence type="ECO:0000313" key="10">
    <source>
        <dbReference type="EMBL" id="TBL68508.1"/>
    </source>
</evidence>
<dbReference type="Proteomes" id="UP000293142">
    <property type="component" value="Unassembled WGS sequence"/>
</dbReference>
<dbReference type="PANTHER" id="PTHR43166:SF9">
    <property type="entry name" value="GLUTAMATE_ASPARTATE IMPORT ATP-BINDING PROTEIN GLTL"/>
    <property type="match status" value="1"/>
</dbReference>
<dbReference type="Pfam" id="PF00005">
    <property type="entry name" value="ABC_tran"/>
    <property type="match status" value="1"/>
</dbReference>
<evidence type="ECO:0000256" key="2">
    <source>
        <dbReference type="ARBA" id="ARBA00005417"/>
    </source>
</evidence>
<dbReference type="GO" id="GO:0005886">
    <property type="term" value="C:plasma membrane"/>
    <property type="evidence" value="ECO:0007669"/>
    <property type="project" value="UniProtKB-SubCell"/>
</dbReference>
<dbReference type="EMBL" id="SIRE01000045">
    <property type="protein sequence ID" value="TBL68508.1"/>
    <property type="molecule type" value="Genomic_DNA"/>
</dbReference>
<dbReference type="InterPro" id="IPR017871">
    <property type="entry name" value="ABC_transporter-like_CS"/>
</dbReference>
<dbReference type="InterPro" id="IPR027417">
    <property type="entry name" value="P-loop_NTPase"/>
</dbReference>
<dbReference type="GO" id="GO:0015424">
    <property type="term" value="F:ABC-type amino acid transporter activity"/>
    <property type="evidence" value="ECO:0007669"/>
    <property type="project" value="InterPro"/>
</dbReference>
<dbReference type="InterPro" id="IPR003439">
    <property type="entry name" value="ABC_transporter-like_ATP-bd"/>
</dbReference>
<evidence type="ECO:0000256" key="7">
    <source>
        <dbReference type="ARBA" id="ARBA00022970"/>
    </source>
</evidence>
<dbReference type="InterPro" id="IPR050086">
    <property type="entry name" value="MetN_ABC_transporter-like"/>
</dbReference>
<evidence type="ECO:0000256" key="6">
    <source>
        <dbReference type="ARBA" id="ARBA00022840"/>
    </source>
</evidence>
<keyword evidence="5" id="KW-0547">Nucleotide-binding</keyword>
<dbReference type="Gene3D" id="3.40.50.300">
    <property type="entry name" value="P-loop containing nucleotide triphosphate hydrolases"/>
    <property type="match status" value="1"/>
</dbReference>
<dbReference type="InterPro" id="IPR014343">
    <property type="entry name" value="Ectoine_EhuA"/>
</dbReference>
<protein>
    <submittedName>
        <fullName evidence="10">Ectoine/hydroxyectoine ABC transporter ATP-binding protein EhuA</fullName>
    </submittedName>
</protein>
<gene>
    <name evidence="10" type="primary">ehuA</name>
    <name evidence="10" type="ORF">EYB31_38000</name>
</gene>
<dbReference type="RefSeq" id="WP_131018862.1">
    <property type="nucleotide sequence ID" value="NZ_SIRE01000045.1"/>
</dbReference>
<feature type="domain" description="ABC transporter" evidence="9">
    <location>
        <begin position="13"/>
        <end position="258"/>
    </location>
</feature>
<dbReference type="PROSITE" id="PS50893">
    <property type="entry name" value="ABC_TRANSPORTER_2"/>
    <property type="match status" value="1"/>
</dbReference>
<evidence type="ECO:0000256" key="5">
    <source>
        <dbReference type="ARBA" id="ARBA00022741"/>
    </source>
</evidence>
<dbReference type="PROSITE" id="PS00211">
    <property type="entry name" value="ABC_TRANSPORTER_1"/>
    <property type="match status" value="1"/>
</dbReference>
<dbReference type="NCBIfam" id="TIGR03005">
    <property type="entry name" value="ectoine_ehuA"/>
    <property type="match status" value="1"/>
</dbReference>
<evidence type="ECO:0000256" key="1">
    <source>
        <dbReference type="ARBA" id="ARBA00004202"/>
    </source>
</evidence>
<dbReference type="FunFam" id="3.40.50.300:FF:000020">
    <property type="entry name" value="Amino acid ABC transporter ATP-binding component"/>
    <property type="match status" value="1"/>
</dbReference>
<keyword evidence="8" id="KW-0472">Membrane</keyword>
<dbReference type="PANTHER" id="PTHR43166">
    <property type="entry name" value="AMINO ACID IMPORT ATP-BINDING PROTEIN"/>
    <property type="match status" value="1"/>
</dbReference>
<dbReference type="OrthoDB" id="1679618at2"/>
<dbReference type="GO" id="GO:0005524">
    <property type="term" value="F:ATP binding"/>
    <property type="evidence" value="ECO:0007669"/>
    <property type="project" value="UniProtKB-KW"/>
</dbReference>